<dbReference type="AlphaFoldDB" id="A0A2I8VEU6"/>
<dbReference type="SMART" id="SM00382">
    <property type="entry name" value="AAA"/>
    <property type="match status" value="2"/>
</dbReference>
<dbReference type="PANTHER" id="PTHR43790:SF9">
    <property type="entry name" value="GALACTOFURANOSE TRANSPORTER ATP-BINDING PROTEIN YTFR"/>
    <property type="match status" value="1"/>
</dbReference>
<evidence type="ECO:0000313" key="7">
    <source>
        <dbReference type="Proteomes" id="UP000236584"/>
    </source>
</evidence>
<evidence type="ECO:0000259" key="5">
    <source>
        <dbReference type="PROSITE" id="PS50893"/>
    </source>
</evidence>
<dbReference type="GeneID" id="35590670"/>
<dbReference type="PROSITE" id="PS00211">
    <property type="entry name" value="ABC_TRANSPORTER_1"/>
    <property type="match status" value="1"/>
</dbReference>
<dbReference type="InterPro" id="IPR003439">
    <property type="entry name" value="ABC_transporter-like_ATP-bd"/>
</dbReference>
<dbReference type="InterPro" id="IPR003593">
    <property type="entry name" value="AAA+_ATPase"/>
</dbReference>
<keyword evidence="2" id="KW-0677">Repeat</keyword>
<proteinExistence type="predicted"/>
<dbReference type="EMBL" id="CP026309">
    <property type="protein sequence ID" value="AUV80448.1"/>
    <property type="molecule type" value="Genomic_DNA"/>
</dbReference>
<dbReference type="SUPFAM" id="SSF52540">
    <property type="entry name" value="P-loop containing nucleoside triphosphate hydrolases"/>
    <property type="match status" value="2"/>
</dbReference>
<dbReference type="OrthoDB" id="18209at2157"/>
<gene>
    <name evidence="6" type="ORF">C2R22_01235</name>
</gene>
<keyword evidence="7" id="KW-1185">Reference proteome</keyword>
<evidence type="ECO:0000256" key="4">
    <source>
        <dbReference type="ARBA" id="ARBA00022840"/>
    </source>
</evidence>
<evidence type="ECO:0000313" key="6">
    <source>
        <dbReference type="EMBL" id="AUV80448.1"/>
    </source>
</evidence>
<dbReference type="CDD" id="cd03216">
    <property type="entry name" value="ABC_Carb_Monos_I"/>
    <property type="match status" value="1"/>
</dbReference>
<dbReference type="CDD" id="cd03215">
    <property type="entry name" value="ABC_Carb_Monos_II"/>
    <property type="match status" value="1"/>
</dbReference>
<evidence type="ECO:0000256" key="3">
    <source>
        <dbReference type="ARBA" id="ARBA00022741"/>
    </source>
</evidence>
<protein>
    <submittedName>
        <fullName evidence="6">Sugar ABC transporter ATP-binding protein</fullName>
    </submittedName>
</protein>
<accession>A0A2I8VEU6</accession>
<dbReference type="PANTHER" id="PTHR43790">
    <property type="entry name" value="CARBOHYDRATE TRANSPORT ATP-BINDING PROTEIN MG119-RELATED"/>
    <property type="match status" value="1"/>
</dbReference>
<keyword evidence="4 6" id="KW-0067">ATP-binding</keyword>
<dbReference type="InterPro" id="IPR017871">
    <property type="entry name" value="ABC_transporter-like_CS"/>
</dbReference>
<reference evidence="6 7" key="1">
    <citation type="submission" date="2018-01" db="EMBL/GenBank/DDBJ databases">
        <title>Complete genome sequence of Salinigranum rubrum GX10T, an extremely halophilic archaeon isolated from a marine solar saltern.</title>
        <authorList>
            <person name="Han S."/>
        </authorList>
    </citation>
    <scope>NUCLEOTIDE SEQUENCE [LARGE SCALE GENOMIC DNA]</scope>
    <source>
        <strain evidence="6 7">GX10</strain>
    </source>
</reference>
<organism evidence="6 7">
    <name type="scientific">Salinigranum rubrum</name>
    <dbReference type="NCBI Taxonomy" id="755307"/>
    <lineage>
        <taxon>Archaea</taxon>
        <taxon>Methanobacteriati</taxon>
        <taxon>Methanobacteriota</taxon>
        <taxon>Stenosarchaea group</taxon>
        <taxon>Halobacteria</taxon>
        <taxon>Halobacteriales</taxon>
        <taxon>Haloferacaceae</taxon>
        <taxon>Salinigranum</taxon>
    </lineage>
</organism>
<dbReference type="InterPro" id="IPR050107">
    <property type="entry name" value="ABC_carbohydrate_import_ATPase"/>
</dbReference>
<sequence>MTSDTATTGRGAKGNSDDVRLRVDGVSKSFRHVDALADVSIEIGTGEVIGLVGENGAGKSTLLKVLTGIHQPDGGRIVLNGEPVEITDPRNAAHRGISIVKQEQDVVPNLTGYENIFLDQIPDFSRFGVVDQGAMREKAQRIVDELGIDLDVSERVSSYSFTEKQMLEIAKAFSQSIDTDHPIILLDEPTAGLEEAGRDLLFDRINDLRDSASFVFVSHELDEVLQVSDRIFVLKDGRLVETFEASEASESALQRAMVGRETASEYYRTDRQVSIDADADVAMEVDGLTTEDRLDDVSFTLHEGEIFGVVGVEGSGKSRLGRVICGADAADAGTVTVRGDEVRPGSLSRMVEAGVGYIPKDRKAEGLLLYQSLTMNVSLPSIGTDRVSDDFGGLGKLLSLIDHDKEESMAARSVEELDIRTPGVETLVYKLSGGNQQKVVLAKWLQRETDTFVMDNVTRGIDVAAKEEVYRVCRDLAEDGFSMVFIGDELPEVIGMSNRIGVMKKGRLVDVIDAPAGDKPTEEEIIQEMI</sequence>
<dbReference type="InterPro" id="IPR027417">
    <property type="entry name" value="P-loop_NTPase"/>
</dbReference>
<dbReference type="Proteomes" id="UP000236584">
    <property type="component" value="Chromosome"/>
</dbReference>
<dbReference type="GO" id="GO:0005524">
    <property type="term" value="F:ATP binding"/>
    <property type="evidence" value="ECO:0007669"/>
    <property type="project" value="UniProtKB-KW"/>
</dbReference>
<name>A0A2I8VEU6_9EURY</name>
<feature type="domain" description="ABC transporter" evidence="5">
    <location>
        <begin position="21"/>
        <end position="261"/>
    </location>
</feature>
<dbReference type="Pfam" id="PF00005">
    <property type="entry name" value="ABC_tran"/>
    <property type="match status" value="2"/>
</dbReference>
<keyword evidence="1" id="KW-0813">Transport</keyword>
<dbReference type="RefSeq" id="WP_103423956.1">
    <property type="nucleotide sequence ID" value="NZ_CP026309.1"/>
</dbReference>
<evidence type="ECO:0000256" key="1">
    <source>
        <dbReference type="ARBA" id="ARBA00022448"/>
    </source>
</evidence>
<dbReference type="KEGG" id="srub:C2R22_01235"/>
<dbReference type="GO" id="GO:0016887">
    <property type="term" value="F:ATP hydrolysis activity"/>
    <property type="evidence" value="ECO:0007669"/>
    <property type="project" value="InterPro"/>
</dbReference>
<feature type="domain" description="ABC transporter" evidence="5">
    <location>
        <begin position="276"/>
        <end position="530"/>
    </location>
</feature>
<keyword evidence="3" id="KW-0547">Nucleotide-binding</keyword>
<evidence type="ECO:0000256" key="2">
    <source>
        <dbReference type="ARBA" id="ARBA00022737"/>
    </source>
</evidence>
<dbReference type="Gene3D" id="3.40.50.300">
    <property type="entry name" value="P-loop containing nucleotide triphosphate hydrolases"/>
    <property type="match status" value="2"/>
</dbReference>
<dbReference type="PROSITE" id="PS50893">
    <property type="entry name" value="ABC_TRANSPORTER_2"/>
    <property type="match status" value="2"/>
</dbReference>